<dbReference type="STRING" id="767769.A0A1L9UWT8"/>
<dbReference type="GeneID" id="93576607"/>
<name>A0A1L9UWT8_ASPBC</name>
<feature type="transmembrane region" description="Helical" evidence="1">
    <location>
        <begin position="55"/>
        <end position="75"/>
    </location>
</feature>
<dbReference type="Proteomes" id="UP000184499">
    <property type="component" value="Unassembled WGS sequence"/>
</dbReference>
<evidence type="ECO:0008006" key="4">
    <source>
        <dbReference type="Google" id="ProtNLM"/>
    </source>
</evidence>
<feature type="transmembrane region" description="Helical" evidence="1">
    <location>
        <begin position="82"/>
        <end position="101"/>
    </location>
</feature>
<keyword evidence="1" id="KW-1133">Transmembrane helix</keyword>
<feature type="transmembrane region" description="Helical" evidence="1">
    <location>
        <begin position="21"/>
        <end position="43"/>
    </location>
</feature>
<gene>
    <name evidence="2" type="ORF">ASPBRDRAFT_393560</name>
</gene>
<dbReference type="EMBL" id="KV878680">
    <property type="protein sequence ID" value="OJJ76101.1"/>
    <property type="molecule type" value="Genomic_DNA"/>
</dbReference>
<dbReference type="RefSeq" id="XP_067483348.1">
    <property type="nucleotide sequence ID" value="XM_067624119.1"/>
</dbReference>
<keyword evidence="3" id="KW-1185">Reference proteome</keyword>
<proteinExistence type="predicted"/>
<accession>A0A1L9UWT8</accession>
<sequence>MAMRIYHHRRPRRYHWPELQLNIWIIVVLSSSAICLGIFAWFMTVQNDLGLEVPWIFPYMITAGALGIFFVIFILVLAAQRFLLPGIIIVGGFILFVLWLTGLVETSLQLYGVAANVNDNCRNYVDNLKPVGDGWRTLAWIEEETICNCWRTAFAFELINTIFYVWMIIMSWQVNRDLYR</sequence>
<dbReference type="AlphaFoldDB" id="A0A1L9UWT8"/>
<feature type="transmembrane region" description="Helical" evidence="1">
    <location>
        <begin position="153"/>
        <end position="172"/>
    </location>
</feature>
<reference evidence="3" key="1">
    <citation type="journal article" date="2017" name="Genome Biol.">
        <title>Comparative genomics reveals high biological diversity and specific adaptations in the industrially and medically important fungal genus Aspergillus.</title>
        <authorList>
            <person name="de Vries R.P."/>
            <person name="Riley R."/>
            <person name="Wiebenga A."/>
            <person name="Aguilar-Osorio G."/>
            <person name="Amillis S."/>
            <person name="Uchima C.A."/>
            <person name="Anderluh G."/>
            <person name="Asadollahi M."/>
            <person name="Askin M."/>
            <person name="Barry K."/>
            <person name="Battaglia E."/>
            <person name="Bayram O."/>
            <person name="Benocci T."/>
            <person name="Braus-Stromeyer S.A."/>
            <person name="Caldana C."/>
            <person name="Canovas D."/>
            <person name="Cerqueira G.C."/>
            <person name="Chen F."/>
            <person name="Chen W."/>
            <person name="Choi C."/>
            <person name="Clum A."/>
            <person name="Dos Santos R.A."/>
            <person name="Damasio A.R."/>
            <person name="Diallinas G."/>
            <person name="Emri T."/>
            <person name="Fekete E."/>
            <person name="Flipphi M."/>
            <person name="Freyberg S."/>
            <person name="Gallo A."/>
            <person name="Gournas C."/>
            <person name="Habgood R."/>
            <person name="Hainaut M."/>
            <person name="Harispe M.L."/>
            <person name="Henrissat B."/>
            <person name="Hilden K.S."/>
            <person name="Hope R."/>
            <person name="Hossain A."/>
            <person name="Karabika E."/>
            <person name="Karaffa L."/>
            <person name="Karanyi Z."/>
            <person name="Krasevec N."/>
            <person name="Kuo A."/>
            <person name="Kusch H."/>
            <person name="LaButti K."/>
            <person name="Lagendijk E.L."/>
            <person name="Lapidus A."/>
            <person name="Levasseur A."/>
            <person name="Lindquist E."/>
            <person name="Lipzen A."/>
            <person name="Logrieco A.F."/>
            <person name="MacCabe A."/>
            <person name="Maekelae M.R."/>
            <person name="Malavazi I."/>
            <person name="Melin P."/>
            <person name="Meyer V."/>
            <person name="Mielnichuk N."/>
            <person name="Miskei M."/>
            <person name="Molnar A.P."/>
            <person name="Mule G."/>
            <person name="Ngan C.Y."/>
            <person name="Orejas M."/>
            <person name="Orosz E."/>
            <person name="Ouedraogo J.P."/>
            <person name="Overkamp K.M."/>
            <person name="Park H.-S."/>
            <person name="Perrone G."/>
            <person name="Piumi F."/>
            <person name="Punt P.J."/>
            <person name="Ram A.F."/>
            <person name="Ramon A."/>
            <person name="Rauscher S."/>
            <person name="Record E."/>
            <person name="Riano-Pachon D.M."/>
            <person name="Robert V."/>
            <person name="Roehrig J."/>
            <person name="Ruller R."/>
            <person name="Salamov A."/>
            <person name="Salih N.S."/>
            <person name="Samson R.A."/>
            <person name="Sandor E."/>
            <person name="Sanguinetti M."/>
            <person name="Schuetze T."/>
            <person name="Sepcic K."/>
            <person name="Shelest E."/>
            <person name="Sherlock G."/>
            <person name="Sophianopoulou V."/>
            <person name="Squina F.M."/>
            <person name="Sun H."/>
            <person name="Susca A."/>
            <person name="Todd R.B."/>
            <person name="Tsang A."/>
            <person name="Unkles S.E."/>
            <person name="van de Wiele N."/>
            <person name="van Rossen-Uffink D."/>
            <person name="Oliveira J.V."/>
            <person name="Vesth T.C."/>
            <person name="Visser J."/>
            <person name="Yu J.-H."/>
            <person name="Zhou M."/>
            <person name="Andersen M.R."/>
            <person name="Archer D.B."/>
            <person name="Baker S.E."/>
            <person name="Benoit I."/>
            <person name="Brakhage A.A."/>
            <person name="Braus G.H."/>
            <person name="Fischer R."/>
            <person name="Frisvad J.C."/>
            <person name="Goldman G.H."/>
            <person name="Houbraken J."/>
            <person name="Oakley B."/>
            <person name="Pocsi I."/>
            <person name="Scazzocchio C."/>
            <person name="Seiboth B."/>
            <person name="vanKuyk P.A."/>
            <person name="Wortman J."/>
            <person name="Dyer P.S."/>
            <person name="Grigoriev I.V."/>
        </authorList>
    </citation>
    <scope>NUCLEOTIDE SEQUENCE [LARGE SCALE GENOMIC DNA]</scope>
    <source>
        <strain evidence="3">CBS 101740 / IMI 381727 / IBT 21946</strain>
    </source>
</reference>
<evidence type="ECO:0000313" key="2">
    <source>
        <dbReference type="EMBL" id="OJJ76101.1"/>
    </source>
</evidence>
<keyword evidence="1" id="KW-0812">Transmembrane</keyword>
<evidence type="ECO:0000256" key="1">
    <source>
        <dbReference type="SAM" id="Phobius"/>
    </source>
</evidence>
<keyword evidence="1" id="KW-0472">Membrane</keyword>
<dbReference type="OMA" id="WMMVMAS"/>
<organism evidence="2 3">
    <name type="scientific">Aspergillus brasiliensis (strain CBS 101740 / IMI 381727 / IBT 21946)</name>
    <dbReference type="NCBI Taxonomy" id="767769"/>
    <lineage>
        <taxon>Eukaryota</taxon>
        <taxon>Fungi</taxon>
        <taxon>Dikarya</taxon>
        <taxon>Ascomycota</taxon>
        <taxon>Pezizomycotina</taxon>
        <taxon>Eurotiomycetes</taxon>
        <taxon>Eurotiomycetidae</taxon>
        <taxon>Eurotiales</taxon>
        <taxon>Aspergillaceae</taxon>
        <taxon>Aspergillus</taxon>
        <taxon>Aspergillus subgen. Circumdati</taxon>
    </lineage>
</organism>
<dbReference type="OrthoDB" id="3930290at2759"/>
<evidence type="ECO:0000313" key="3">
    <source>
        <dbReference type="Proteomes" id="UP000184499"/>
    </source>
</evidence>
<dbReference type="VEuPathDB" id="FungiDB:ASPBRDRAFT_393560"/>
<protein>
    <recommendedName>
        <fullName evidence="4">MARVEL domain-containing protein</fullName>
    </recommendedName>
</protein>